<proteinExistence type="predicted"/>
<evidence type="ECO:0000313" key="2">
    <source>
        <dbReference type="Proteomes" id="UP001177260"/>
    </source>
</evidence>
<evidence type="ECO:0000313" key="1">
    <source>
        <dbReference type="EMBL" id="KAK1145283.1"/>
    </source>
</evidence>
<organism evidence="1 2">
    <name type="scientific">Aspergillus melleus</name>
    <dbReference type="NCBI Taxonomy" id="138277"/>
    <lineage>
        <taxon>Eukaryota</taxon>
        <taxon>Fungi</taxon>
        <taxon>Dikarya</taxon>
        <taxon>Ascomycota</taxon>
        <taxon>Pezizomycotina</taxon>
        <taxon>Eurotiomycetes</taxon>
        <taxon>Eurotiomycetidae</taxon>
        <taxon>Eurotiales</taxon>
        <taxon>Aspergillaceae</taxon>
        <taxon>Aspergillus</taxon>
        <taxon>Aspergillus subgen. Circumdati</taxon>
    </lineage>
</organism>
<accession>A0ACC3B5B7</accession>
<gene>
    <name evidence="1" type="ORF">N8T08_004436</name>
</gene>
<comment type="caution">
    <text evidence="1">The sequence shown here is derived from an EMBL/GenBank/DDBJ whole genome shotgun (WGS) entry which is preliminary data.</text>
</comment>
<keyword evidence="2" id="KW-1185">Reference proteome</keyword>
<dbReference type="Proteomes" id="UP001177260">
    <property type="component" value="Unassembled WGS sequence"/>
</dbReference>
<protein>
    <submittedName>
        <fullName evidence="1">Uncharacterized protein</fullName>
    </submittedName>
</protein>
<name>A0ACC3B5B7_9EURO</name>
<sequence>MVLDDASPQATMGGGEEGAGGGTFVPDNTEFPIPKFYPRQVRPELVVRPDLFIMAFYPGPWQWRRKLTFTLNRRLTNMEAITERPLTQDEIDAMVTHTSRRVYHERFGAPLGLAQTYNSICKTLQKWDTWRVYYHREGKWVHPVDGFKAVRDMAMADSASAAKLLGTVGVRGFFWTLLALTASTMGATFMETLNLAMDPRLADFREVAKSQDPEVKKRKAMEAWKREAAEKAGRIVPGIAGDQSTPGEEQGQQQQEQSASASMGWGSSSSSSSSSSSPSPPPRARPVAEQSQGAGFFDDDDASPTAPEYRHAEERSQGGSAWDRIRQHTMSGSSSQSGQSPQAKQEQGGWNSWQGASSPGSGSGSGYSSSNPDWGRQREREQSQAEFDRLVESERNAGTDSWSAGKRW</sequence>
<reference evidence="1 2" key="1">
    <citation type="journal article" date="2023" name="ACS Omega">
        <title>Identification of the Neoaspergillic Acid Biosynthesis Gene Cluster by Establishing an In Vitro CRISPR-Ribonucleoprotein Genetic System in Aspergillus melleus.</title>
        <authorList>
            <person name="Yuan B."/>
            <person name="Grau M.F."/>
            <person name="Murata R.M."/>
            <person name="Torok T."/>
            <person name="Venkateswaran K."/>
            <person name="Stajich J.E."/>
            <person name="Wang C.C.C."/>
        </authorList>
    </citation>
    <scope>NUCLEOTIDE SEQUENCE [LARGE SCALE GENOMIC DNA]</scope>
    <source>
        <strain evidence="1 2">IMV 1140</strain>
    </source>
</reference>
<dbReference type="EMBL" id="JAOPJF010000025">
    <property type="protein sequence ID" value="KAK1145283.1"/>
    <property type="molecule type" value="Genomic_DNA"/>
</dbReference>